<proteinExistence type="predicted"/>
<reference evidence="2" key="1">
    <citation type="journal article" date="2017" name="Front. Plant Sci.">
        <title>Climate Clever Clovers: New Paradigm to Reduce the Environmental Footprint of Ruminants by Breeding Low Methanogenic Forages Utilizing Haplotype Variation.</title>
        <authorList>
            <person name="Kaur P."/>
            <person name="Appels R."/>
            <person name="Bayer P.E."/>
            <person name="Keeble-Gagnere G."/>
            <person name="Wang J."/>
            <person name="Hirakawa H."/>
            <person name="Shirasawa K."/>
            <person name="Vercoe P."/>
            <person name="Stefanova K."/>
            <person name="Durmic Z."/>
            <person name="Nichols P."/>
            <person name="Revell C."/>
            <person name="Isobe S.N."/>
            <person name="Edwards D."/>
            <person name="Erskine W."/>
        </authorList>
    </citation>
    <scope>NUCLEOTIDE SEQUENCE [LARGE SCALE GENOMIC DNA]</scope>
    <source>
        <strain evidence="2">cv. Daliak</strain>
    </source>
</reference>
<organism evidence="1 2">
    <name type="scientific">Trifolium subterraneum</name>
    <name type="common">Subterranean clover</name>
    <dbReference type="NCBI Taxonomy" id="3900"/>
    <lineage>
        <taxon>Eukaryota</taxon>
        <taxon>Viridiplantae</taxon>
        <taxon>Streptophyta</taxon>
        <taxon>Embryophyta</taxon>
        <taxon>Tracheophyta</taxon>
        <taxon>Spermatophyta</taxon>
        <taxon>Magnoliopsida</taxon>
        <taxon>eudicotyledons</taxon>
        <taxon>Gunneridae</taxon>
        <taxon>Pentapetalae</taxon>
        <taxon>rosids</taxon>
        <taxon>fabids</taxon>
        <taxon>Fabales</taxon>
        <taxon>Fabaceae</taxon>
        <taxon>Papilionoideae</taxon>
        <taxon>50 kb inversion clade</taxon>
        <taxon>NPAAA clade</taxon>
        <taxon>Hologalegina</taxon>
        <taxon>IRL clade</taxon>
        <taxon>Trifolieae</taxon>
        <taxon>Trifolium</taxon>
    </lineage>
</organism>
<protein>
    <recommendedName>
        <fullName evidence="3">Reverse transcriptase zinc-binding domain-containing protein</fullName>
    </recommendedName>
</protein>
<gene>
    <name evidence="1" type="ORF">TSUD_327470</name>
</gene>
<dbReference type="Proteomes" id="UP000242715">
    <property type="component" value="Unassembled WGS sequence"/>
</dbReference>
<evidence type="ECO:0000313" key="1">
    <source>
        <dbReference type="EMBL" id="GAU45289.1"/>
    </source>
</evidence>
<dbReference type="OrthoDB" id="1434423at2759"/>
<dbReference type="EMBL" id="DF974113">
    <property type="protein sequence ID" value="GAU45289.1"/>
    <property type="molecule type" value="Genomic_DNA"/>
</dbReference>
<sequence length="129" mass="15123">MREELGYDMSIKDEFAVIMENSFWLLGNGKEINFWNDNWCGTPLVDQLNIPPHISHLLSSTVSDYILDGQWNIPPLLSHAFTNLSSIVYKVIIPMDHSQDRLLWKHTKSGDLELKDAYFFKMQHYQELH</sequence>
<evidence type="ECO:0000313" key="2">
    <source>
        <dbReference type="Proteomes" id="UP000242715"/>
    </source>
</evidence>
<accession>A0A2Z6PHU4</accession>
<keyword evidence="2" id="KW-1185">Reference proteome</keyword>
<dbReference type="AlphaFoldDB" id="A0A2Z6PHU4"/>
<name>A0A2Z6PHU4_TRISU</name>
<evidence type="ECO:0008006" key="3">
    <source>
        <dbReference type="Google" id="ProtNLM"/>
    </source>
</evidence>